<evidence type="ECO:0000256" key="10">
    <source>
        <dbReference type="ARBA" id="ARBA00023242"/>
    </source>
</evidence>
<evidence type="ECO:0000256" key="12">
    <source>
        <dbReference type="SAM" id="MobiDB-lite"/>
    </source>
</evidence>
<keyword evidence="9 11" id="KW-0175">Coiled coil</keyword>
<evidence type="ECO:0000256" key="1">
    <source>
        <dbReference type="ARBA" id="ARBA00004496"/>
    </source>
</evidence>
<gene>
    <name evidence="14" type="ORF">HID58_041695</name>
</gene>
<keyword evidence="15" id="KW-1185">Reference proteome</keyword>
<dbReference type="Pfam" id="PF02847">
    <property type="entry name" value="MA3"/>
    <property type="match status" value="4"/>
</dbReference>
<evidence type="ECO:0000256" key="8">
    <source>
        <dbReference type="ARBA" id="ARBA00022845"/>
    </source>
</evidence>
<feature type="domain" description="MI" evidence="13">
    <location>
        <begin position="1354"/>
        <end position="1474"/>
    </location>
</feature>
<reference evidence="14 15" key="1">
    <citation type="submission" date="2021-05" db="EMBL/GenBank/DDBJ databases">
        <title>Genome Assembly of Synthetic Allotetraploid Brassica napus Reveals Homoeologous Exchanges between Subgenomes.</title>
        <authorList>
            <person name="Davis J.T."/>
        </authorList>
    </citation>
    <scope>NUCLEOTIDE SEQUENCE [LARGE SCALE GENOMIC DNA]</scope>
    <source>
        <strain evidence="15">cv. Da-Ae</strain>
        <tissue evidence="14">Seedling</tissue>
    </source>
</reference>
<comment type="similarity">
    <text evidence="3">Belongs to the DnaX/STICHEL family.</text>
</comment>
<dbReference type="SUPFAM" id="SSF48019">
    <property type="entry name" value="post-AAA+ oligomerization domain-like"/>
    <property type="match status" value="1"/>
</dbReference>
<evidence type="ECO:0000256" key="4">
    <source>
        <dbReference type="ARBA" id="ARBA00022490"/>
    </source>
</evidence>
<dbReference type="InterPro" id="IPR012763">
    <property type="entry name" value="DNA_pol_III_sug/sutau_N"/>
</dbReference>
<name>A0ABQ8BBJ9_BRANA</name>
<keyword evidence="10" id="KW-0539">Nucleus</keyword>
<accession>A0ABQ8BBJ9</accession>
<feature type="compositionally biased region" description="Polar residues" evidence="12">
    <location>
        <begin position="826"/>
        <end position="838"/>
    </location>
</feature>
<protein>
    <recommendedName>
        <fullName evidence="13">MI domain-containing protein</fullName>
    </recommendedName>
</protein>
<evidence type="ECO:0000256" key="7">
    <source>
        <dbReference type="ARBA" id="ARBA00022840"/>
    </source>
</evidence>
<feature type="compositionally biased region" description="Basic residues" evidence="12">
    <location>
        <begin position="861"/>
        <end position="873"/>
    </location>
</feature>
<keyword evidence="5" id="KW-0677">Repeat</keyword>
<dbReference type="Pfam" id="PF13177">
    <property type="entry name" value="DNA_pol3_delta2"/>
    <property type="match status" value="1"/>
</dbReference>
<feature type="compositionally biased region" description="Polar residues" evidence="12">
    <location>
        <begin position="175"/>
        <end position="186"/>
    </location>
</feature>
<dbReference type="PROSITE" id="PS51366">
    <property type="entry name" value="MI"/>
    <property type="match status" value="4"/>
</dbReference>
<dbReference type="SMART" id="SM00544">
    <property type="entry name" value="MA3"/>
    <property type="match status" value="4"/>
</dbReference>
<evidence type="ECO:0000256" key="5">
    <source>
        <dbReference type="ARBA" id="ARBA00022737"/>
    </source>
</evidence>
<sequence>MVARDDGCGTLKFEKSELEETRRHSVDVPITRTLVALRRVRSLRDPCTNSMSKVASLLENVKWETGSNNVGLIPFESYSLMEELQNGCDLHKLSKRVIDTEGDACSTKLASSLGDYGSHIGSPMTSTNHSYNDEDVDFENECNRGCGISSCWSRTPKYRGSSNQYSDVEEHHHLLSSNNESNAVTPRSHETVTSRSLTQKFKPKSFDELIGQEVVAKRLLPTLLRGRITSLYLFHGPRGTGKTSTSKIFAAALNCLSQAPHSTRRPCGLCSECTSYSEIDSVKLNRPSYLRSLIKTASLPPVSSRFKVFIIDECQLLCQETWGTLLNGLENVSQRSVFILVTSELEKLPRNALSRSQKYHFSKVCDADISRKLVKICVEEGIEFDQGAVDFIASRSDGSLRDAEIMLDQLSLIGKRITTSLAYKLIGVVSDDELLDLLDLALSSDTSNTVIRARELMRSKIDPMQLISQLANVIMDIIAGKCQESSSATRLGFITKHTSEEEIQKLNNALKILSDAEKHLRASKNQTTWLTVALLQLSNADSSSFATNENELCLKRQRNNDVDLSSTSSDCPGDVVKSETEECQEKNGIETVETVWKTVIELCCSDSLKRFLLKRGRLTSLIINKDSGVAIAELEFYTPKHVTRAEKSWKMIADSFQSVLGCNVEIRMNLVISACSPPKSAKAAAAASLFFGLFSCSRRMLHTSYLTTTRTDYDYATKEQVVTNSLRSCQGNLLRARSVRSSANASSRMSSASDQGDANSALGDKISEDDADVLCWRRTPLGKGQGETKSNKSSRLMGRVLPCTEAGFLTDEQREMMKVATENAVNHSTSQKPHSSLLSEHMHKPSATAGGGKAYGGSNAVKHRRSHAGKSVRAKKDGCGGKGTWGKLIDIDADYHIDRNDPNYDSGEEPFELVGATVSDPLDDYKKAVASIIEEYFSTGDVDVAAADLIELGSSEYHPYFIKRLVSVSMDRHDKEKEMASVLLSSLYTDVINPNHIRDGFVLLLESADDFVVDIPDAVNVLALFLARAVVDDILPPAFLPRASKALPVSSKGYQVVQTAEKSYLSAAHHAELVERRWGGMTRTSVEEVKKKIADILKEYMETGDAYEACRCIRELGVSFFHHEVVKRALISGMESDAAEPLVLILLKEAASENLISSSQMAISGGWLDGSFSDPSGESGRREMEDEKLKRFKEEVVTIIHEYFNSDDIPELIRSLEDLGAPEYNPIFLKKLVTLALDRKNREKEMASVLLSSLHIEMFTTEDVADGFVMLLESAEDTALDILDASNELALFLARAVIDDVLAPYSLEEISSRLVPNSSGTETVKMARSLIFARHAGERLLRCWGGGTGWAVEDAKDKILNLLEEYESSGLVSEACKCIRELGMPFFNHEVVKKALVMAMEKKKDKIVVELLQESFGEGLITINQMTKGFTRVKDGLEDLALDMPNAKEKFSEYVEHAKKNGWVSSSFLTSLAEDAKLG</sequence>
<dbReference type="CDD" id="cd18137">
    <property type="entry name" value="HLD_clamp_pol_III_gamma_tau"/>
    <property type="match status" value="1"/>
</dbReference>
<evidence type="ECO:0000313" key="15">
    <source>
        <dbReference type="Proteomes" id="UP000824890"/>
    </source>
</evidence>
<evidence type="ECO:0000256" key="9">
    <source>
        <dbReference type="ARBA" id="ARBA00023054"/>
    </source>
</evidence>
<evidence type="ECO:0000313" key="14">
    <source>
        <dbReference type="EMBL" id="KAH0902192.1"/>
    </source>
</evidence>
<dbReference type="Gene3D" id="1.10.8.60">
    <property type="match status" value="1"/>
</dbReference>
<dbReference type="Pfam" id="PF23007">
    <property type="entry name" value="DnaA_N-like_STI"/>
    <property type="match status" value="1"/>
</dbReference>
<dbReference type="InterPro" id="IPR039778">
    <property type="entry name" value="PDCD4"/>
</dbReference>
<keyword evidence="6" id="KW-0547">Nucleotide-binding</keyword>
<feature type="domain" description="MI" evidence="13">
    <location>
        <begin position="924"/>
        <end position="1045"/>
    </location>
</feature>
<organism evidence="14 15">
    <name type="scientific">Brassica napus</name>
    <name type="common">Rape</name>
    <dbReference type="NCBI Taxonomy" id="3708"/>
    <lineage>
        <taxon>Eukaryota</taxon>
        <taxon>Viridiplantae</taxon>
        <taxon>Streptophyta</taxon>
        <taxon>Embryophyta</taxon>
        <taxon>Tracheophyta</taxon>
        <taxon>Spermatophyta</taxon>
        <taxon>Magnoliopsida</taxon>
        <taxon>eudicotyledons</taxon>
        <taxon>Gunneridae</taxon>
        <taxon>Pentapetalae</taxon>
        <taxon>rosids</taxon>
        <taxon>malvids</taxon>
        <taxon>Brassicales</taxon>
        <taxon>Brassicaceae</taxon>
        <taxon>Brassiceae</taxon>
        <taxon>Brassica</taxon>
    </lineage>
</organism>
<dbReference type="PANTHER" id="PTHR12626:SF0">
    <property type="entry name" value="PROGRAMMED CELL DEATH PROTEIN 4"/>
    <property type="match status" value="1"/>
</dbReference>
<evidence type="ECO:0000256" key="3">
    <source>
        <dbReference type="ARBA" id="ARBA00006360"/>
    </source>
</evidence>
<evidence type="ECO:0000256" key="11">
    <source>
        <dbReference type="SAM" id="Coils"/>
    </source>
</evidence>
<comment type="similarity">
    <text evidence="2">Belongs to the PDCD4 family.</text>
</comment>
<dbReference type="PANTHER" id="PTHR12626">
    <property type="entry name" value="PROGRAMMED CELL DEATH 4"/>
    <property type="match status" value="1"/>
</dbReference>
<evidence type="ECO:0000256" key="2">
    <source>
        <dbReference type="ARBA" id="ARBA00005497"/>
    </source>
</evidence>
<feature type="region of interest" description="Disordered" evidence="12">
    <location>
        <begin position="740"/>
        <end position="763"/>
    </location>
</feature>
<dbReference type="Pfam" id="PF22608">
    <property type="entry name" value="DNAX_ATPase_lid"/>
    <property type="match status" value="1"/>
</dbReference>
<dbReference type="Gene3D" id="1.25.40.180">
    <property type="match status" value="4"/>
</dbReference>
<comment type="subcellular location">
    <subcellularLocation>
        <location evidence="1">Cytoplasm</location>
    </subcellularLocation>
</comment>
<feature type="compositionally biased region" description="Low complexity" evidence="12">
    <location>
        <begin position="740"/>
        <end position="753"/>
    </location>
</feature>
<dbReference type="EMBL" id="JAGKQM010000011">
    <property type="protein sequence ID" value="KAH0902192.1"/>
    <property type="molecule type" value="Genomic_DNA"/>
</dbReference>
<feature type="domain" description="MI" evidence="13">
    <location>
        <begin position="1191"/>
        <end position="1312"/>
    </location>
</feature>
<evidence type="ECO:0000256" key="6">
    <source>
        <dbReference type="ARBA" id="ARBA00022741"/>
    </source>
</evidence>
<dbReference type="NCBIfam" id="TIGR02397">
    <property type="entry name" value="dnaX_nterm"/>
    <property type="match status" value="1"/>
</dbReference>
<feature type="coiled-coil region" evidence="11">
    <location>
        <begin position="496"/>
        <end position="526"/>
    </location>
</feature>
<feature type="domain" description="MI" evidence="13">
    <location>
        <begin position="1088"/>
        <end position="1174"/>
    </location>
</feature>
<dbReference type="Gene3D" id="3.40.50.300">
    <property type="entry name" value="P-loop containing nucleotide triphosphate hydrolases"/>
    <property type="match status" value="1"/>
</dbReference>
<keyword evidence="8" id="KW-0810">Translation regulation</keyword>
<feature type="region of interest" description="Disordered" evidence="12">
    <location>
        <begin position="175"/>
        <end position="195"/>
    </location>
</feature>
<dbReference type="InterPro" id="IPR003891">
    <property type="entry name" value="Initiation_fac_eIF4g_MI"/>
</dbReference>
<comment type="caution">
    <text evidence="14">The sequence shown here is derived from an EMBL/GenBank/DDBJ whole genome shotgun (WGS) entry which is preliminary data.</text>
</comment>
<dbReference type="SUPFAM" id="SSF52540">
    <property type="entry name" value="P-loop containing nucleoside triphosphate hydrolases"/>
    <property type="match status" value="1"/>
</dbReference>
<dbReference type="SUPFAM" id="SSF48371">
    <property type="entry name" value="ARM repeat"/>
    <property type="match status" value="4"/>
</dbReference>
<dbReference type="Proteomes" id="UP000824890">
    <property type="component" value="Unassembled WGS sequence"/>
</dbReference>
<keyword evidence="4" id="KW-0963">Cytoplasm</keyword>
<dbReference type="InterPro" id="IPR054506">
    <property type="entry name" value="DnaA_N-like_STI"/>
</dbReference>
<feature type="region of interest" description="Disordered" evidence="12">
    <location>
        <begin position="826"/>
        <end position="877"/>
    </location>
</feature>
<proteinExistence type="inferred from homology"/>
<dbReference type="InterPro" id="IPR016024">
    <property type="entry name" value="ARM-type_fold"/>
</dbReference>
<dbReference type="InterPro" id="IPR045085">
    <property type="entry name" value="HLD_clamp_pol_III_gamma_tau"/>
</dbReference>
<dbReference type="InterPro" id="IPR027417">
    <property type="entry name" value="P-loop_NTPase"/>
</dbReference>
<evidence type="ECO:0000259" key="13">
    <source>
        <dbReference type="PROSITE" id="PS51366"/>
    </source>
</evidence>
<dbReference type="InterPro" id="IPR008921">
    <property type="entry name" value="DNA_pol3_clamp-load_cplx_C"/>
</dbReference>
<keyword evidence="7" id="KW-0067">ATP-binding</keyword>